<evidence type="ECO:0000256" key="2">
    <source>
        <dbReference type="SAM" id="SignalP"/>
    </source>
</evidence>
<dbReference type="RefSeq" id="WP_118944225.1">
    <property type="nucleotide sequence ID" value="NZ_CP032125.1"/>
</dbReference>
<feature type="signal peptide" evidence="2">
    <location>
        <begin position="1"/>
        <end position="21"/>
    </location>
</feature>
<dbReference type="EMBL" id="CP032125">
    <property type="protein sequence ID" value="AXX99574.1"/>
    <property type="molecule type" value="Genomic_DNA"/>
</dbReference>
<keyword evidence="1 2" id="KW-0732">Signal</keyword>
<dbReference type="SUPFAM" id="SSF56925">
    <property type="entry name" value="OMPA-like"/>
    <property type="match status" value="1"/>
</dbReference>
<dbReference type="AlphaFoldDB" id="A0A347UL46"/>
<dbReference type="InterPro" id="IPR027385">
    <property type="entry name" value="Beta-barrel_OMP"/>
</dbReference>
<dbReference type="InterPro" id="IPR011250">
    <property type="entry name" value="OMP/PagP_B-barrel"/>
</dbReference>
<reference evidence="4 5" key="1">
    <citation type="submission" date="2018-09" db="EMBL/GenBank/DDBJ databases">
        <title>Profundibacter amoris BAR1 gen. nov., sp. nov., a new member of the Roseobacter clade isolated at Lokis Castle Vent Field on the Arctic Mid-Oceanic Ridge.</title>
        <authorList>
            <person name="Le Moine Bauer S."/>
            <person name="Sjoeberg A.G."/>
            <person name="L'Haridon S."/>
            <person name="Stokke R."/>
            <person name="Roalkvam I."/>
            <person name="Steen I.H."/>
            <person name="Dahle H."/>
        </authorList>
    </citation>
    <scope>NUCLEOTIDE SEQUENCE [LARGE SCALE GENOMIC DNA]</scope>
    <source>
        <strain evidence="4 5">BAR1</strain>
    </source>
</reference>
<gene>
    <name evidence="4" type="ORF">BAR1_17530</name>
</gene>
<dbReference type="KEGG" id="pamo:BAR1_17530"/>
<dbReference type="Pfam" id="PF13505">
    <property type="entry name" value="OMP_b-brl"/>
    <property type="match status" value="1"/>
</dbReference>
<accession>A0A347UL46</accession>
<dbReference type="Gene3D" id="2.40.160.10">
    <property type="entry name" value="Porin"/>
    <property type="match status" value="1"/>
</dbReference>
<name>A0A347UL46_9RHOB</name>
<dbReference type="OrthoDB" id="268975at2"/>
<keyword evidence="5" id="KW-1185">Reference proteome</keyword>
<dbReference type="InterPro" id="IPR023614">
    <property type="entry name" value="Porin_dom_sf"/>
</dbReference>
<feature type="domain" description="Outer membrane protein beta-barrel" evidence="3">
    <location>
        <begin position="8"/>
        <end position="172"/>
    </location>
</feature>
<evidence type="ECO:0000256" key="1">
    <source>
        <dbReference type="ARBA" id="ARBA00022729"/>
    </source>
</evidence>
<organism evidence="4 5">
    <name type="scientific">Profundibacter amoris</name>
    <dbReference type="NCBI Taxonomy" id="2171755"/>
    <lineage>
        <taxon>Bacteria</taxon>
        <taxon>Pseudomonadati</taxon>
        <taxon>Pseudomonadota</taxon>
        <taxon>Alphaproteobacteria</taxon>
        <taxon>Rhodobacterales</taxon>
        <taxon>Paracoccaceae</taxon>
        <taxon>Profundibacter</taxon>
    </lineage>
</organism>
<evidence type="ECO:0000313" key="4">
    <source>
        <dbReference type="EMBL" id="AXX99574.1"/>
    </source>
</evidence>
<feature type="chain" id="PRO_5016980512" evidence="2">
    <location>
        <begin position="22"/>
        <end position="172"/>
    </location>
</feature>
<evidence type="ECO:0000259" key="3">
    <source>
        <dbReference type="Pfam" id="PF13505"/>
    </source>
</evidence>
<sequence length="172" mass="18148">MKHIKSAALAIALLMPATVMAQDWGGFYGGLQIGRGDFGLDGTATTTDNTYGVFGGYNQDFGSYVLGLELEAEGSNITTSGGTDLDSQYGAKARAGYKVGNGLIFATLGYAVIDTSNLGTGRGATYGIGYDHTITDRMFFGIEYQRHDIGNLSGAIPDAELDQVSVRAGFRF</sequence>
<proteinExistence type="predicted"/>
<evidence type="ECO:0000313" key="5">
    <source>
        <dbReference type="Proteomes" id="UP000261704"/>
    </source>
</evidence>
<dbReference type="Proteomes" id="UP000261704">
    <property type="component" value="Chromosome"/>
</dbReference>
<protein>
    <submittedName>
        <fullName evidence="4">Porin family protein</fullName>
    </submittedName>
</protein>